<name>A0A1V2ZWL9_9GAMM</name>
<gene>
    <name evidence="6" type="ORF">B1A74_10805</name>
</gene>
<reference evidence="6 7" key="1">
    <citation type="submission" date="2017-02" db="EMBL/GenBank/DDBJ databases">
        <title>Genomic diversity within the haloalkaliphilic genus Thioalkalivibrio.</title>
        <authorList>
            <person name="Ahn A.-C."/>
            <person name="Meier-Kolthoff J."/>
            <person name="Overmars L."/>
            <person name="Richter M."/>
            <person name="Woyke T."/>
            <person name="Sorokin D.Y."/>
            <person name="Muyzer G."/>
        </authorList>
    </citation>
    <scope>NUCLEOTIDE SEQUENCE [LARGE SCALE GENOMIC DNA]</scope>
    <source>
        <strain evidence="6 7">HL17</strain>
    </source>
</reference>
<evidence type="ECO:0000256" key="1">
    <source>
        <dbReference type="ARBA" id="ARBA00001947"/>
    </source>
</evidence>
<protein>
    <submittedName>
        <fullName evidence="6">Creatininase</fullName>
    </submittedName>
</protein>
<evidence type="ECO:0000313" key="6">
    <source>
        <dbReference type="EMBL" id="OOC09469.1"/>
    </source>
</evidence>
<dbReference type="GO" id="GO:0016811">
    <property type="term" value="F:hydrolase activity, acting on carbon-nitrogen (but not peptide) bonds, in linear amides"/>
    <property type="evidence" value="ECO:0007669"/>
    <property type="project" value="TreeGrafter"/>
</dbReference>
<proteinExistence type="inferred from homology"/>
<accession>A0A1V2ZWL9</accession>
<dbReference type="InterPro" id="IPR003785">
    <property type="entry name" value="Creatininase/forma_Hydrolase"/>
</dbReference>
<dbReference type="PANTHER" id="PTHR35005:SF1">
    <property type="entry name" value="2-AMINO-5-FORMYLAMINO-6-RIBOSYLAMINOPYRIMIDIN-4(3H)-ONE 5'-MONOPHOSPHATE DEFORMYLASE"/>
    <property type="match status" value="1"/>
</dbReference>
<sequence length="270" mass="28459">MPDPDAPRPLPRWQDLTTAEAAELAGRDPVAVLPLAAIEQHGPHLPLDTDLRIGEGLLQAAWAQLPADFPLLALPPLTILASPEHARFAGTLSLTPETAIRVLVETGRAVAGAGVRRLVLHNSHGGNRAVADTAALELRRRQRMLIVRHHYFLQDPPAQAGIPAAECRHGLHGGRIETAMMRHLAPASVHDAEARHAGSLGEELEASLEVLRPEGAAGFAWLAGDLNPAGTTGNAAAATAAEGAALVDHYATHLAAALRDARAFPLDRLA</sequence>
<dbReference type="GO" id="GO:0046872">
    <property type="term" value="F:metal ion binding"/>
    <property type="evidence" value="ECO:0007669"/>
    <property type="project" value="UniProtKB-KW"/>
</dbReference>
<comment type="similarity">
    <text evidence="5">Belongs to the creatininase superfamily.</text>
</comment>
<dbReference type="STRING" id="252474.B1A74_10805"/>
<dbReference type="AlphaFoldDB" id="A0A1V2ZWL9"/>
<dbReference type="GO" id="GO:0009231">
    <property type="term" value="P:riboflavin biosynthetic process"/>
    <property type="evidence" value="ECO:0007669"/>
    <property type="project" value="TreeGrafter"/>
</dbReference>
<evidence type="ECO:0000256" key="3">
    <source>
        <dbReference type="ARBA" id="ARBA00022801"/>
    </source>
</evidence>
<dbReference type="RefSeq" id="WP_077244653.1">
    <property type="nucleotide sequence ID" value="NZ_MUZR01000049.1"/>
</dbReference>
<evidence type="ECO:0000256" key="5">
    <source>
        <dbReference type="ARBA" id="ARBA00024029"/>
    </source>
</evidence>
<evidence type="ECO:0000256" key="4">
    <source>
        <dbReference type="ARBA" id="ARBA00022833"/>
    </source>
</evidence>
<dbReference type="EMBL" id="MUZR01000049">
    <property type="protein sequence ID" value="OOC09469.1"/>
    <property type="molecule type" value="Genomic_DNA"/>
</dbReference>
<organism evidence="6 7">
    <name type="scientific">Thioalkalivibrio halophilus</name>
    <dbReference type="NCBI Taxonomy" id="252474"/>
    <lineage>
        <taxon>Bacteria</taxon>
        <taxon>Pseudomonadati</taxon>
        <taxon>Pseudomonadota</taxon>
        <taxon>Gammaproteobacteria</taxon>
        <taxon>Chromatiales</taxon>
        <taxon>Ectothiorhodospiraceae</taxon>
        <taxon>Thioalkalivibrio</taxon>
    </lineage>
</organism>
<dbReference type="Pfam" id="PF02633">
    <property type="entry name" value="Creatininase"/>
    <property type="match status" value="1"/>
</dbReference>
<comment type="caution">
    <text evidence="6">The sequence shown here is derived from an EMBL/GenBank/DDBJ whole genome shotgun (WGS) entry which is preliminary data.</text>
</comment>
<dbReference type="Gene3D" id="3.40.50.10310">
    <property type="entry name" value="Creatininase"/>
    <property type="match status" value="1"/>
</dbReference>
<evidence type="ECO:0000256" key="2">
    <source>
        <dbReference type="ARBA" id="ARBA00022723"/>
    </source>
</evidence>
<keyword evidence="7" id="KW-1185">Reference proteome</keyword>
<keyword evidence="2" id="KW-0479">Metal-binding</keyword>
<comment type="cofactor">
    <cofactor evidence="1">
        <name>Zn(2+)</name>
        <dbReference type="ChEBI" id="CHEBI:29105"/>
    </cofactor>
</comment>
<keyword evidence="3" id="KW-0378">Hydrolase</keyword>
<evidence type="ECO:0000313" key="7">
    <source>
        <dbReference type="Proteomes" id="UP000189177"/>
    </source>
</evidence>
<dbReference type="Proteomes" id="UP000189177">
    <property type="component" value="Unassembled WGS sequence"/>
</dbReference>
<dbReference type="SUPFAM" id="SSF102215">
    <property type="entry name" value="Creatininase"/>
    <property type="match status" value="1"/>
</dbReference>
<dbReference type="OrthoDB" id="9801445at2"/>
<dbReference type="InterPro" id="IPR024087">
    <property type="entry name" value="Creatininase-like_sf"/>
</dbReference>
<keyword evidence="4" id="KW-0862">Zinc</keyword>
<dbReference type="PANTHER" id="PTHR35005">
    <property type="entry name" value="3-DEHYDRO-SCYLLO-INOSOSE HYDROLASE"/>
    <property type="match status" value="1"/>
</dbReference>